<organism evidence="1 2">
    <name type="scientific">Manihot esculenta</name>
    <name type="common">Cassava</name>
    <name type="synonym">Jatropha manihot</name>
    <dbReference type="NCBI Taxonomy" id="3983"/>
    <lineage>
        <taxon>Eukaryota</taxon>
        <taxon>Viridiplantae</taxon>
        <taxon>Streptophyta</taxon>
        <taxon>Embryophyta</taxon>
        <taxon>Tracheophyta</taxon>
        <taxon>Spermatophyta</taxon>
        <taxon>Magnoliopsida</taxon>
        <taxon>eudicotyledons</taxon>
        <taxon>Gunneridae</taxon>
        <taxon>Pentapetalae</taxon>
        <taxon>rosids</taxon>
        <taxon>fabids</taxon>
        <taxon>Malpighiales</taxon>
        <taxon>Euphorbiaceae</taxon>
        <taxon>Crotonoideae</taxon>
        <taxon>Manihoteae</taxon>
        <taxon>Manihot</taxon>
    </lineage>
</organism>
<name>A0ACB7HE98_MANES</name>
<comment type="caution">
    <text evidence="1">The sequence shown here is derived from an EMBL/GenBank/DDBJ whole genome shotgun (WGS) entry which is preliminary data.</text>
</comment>
<evidence type="ECO:0000313" key="2">
    <source>
        <dbReference type="Proteomes" id="UP000091857"/>
    </source>
</evidence>
<protein>
    <submittedName>
        <fullName evidence="1">Uncharacterized protein</fullName>
    </submittedName>
</protein>
<dbReference type="Proteomes" id="UP000091857">
    <property type="component" value="Chromosome 7"/>
</dbReference>
<evidence type="ECO:0000313" key="1">
    <source>
        <dbReference type="EMBL" id="KAG8651092.1"/>
    </source>
</evidence>
<proteinExistence type="predicted"/>
<accession>A0ACB7HE98</accession>
<dbReference type="EMBL" id="CM004393">
    <property type="protein sequence ID" value="KAG8651092.1"/>
    <property type="molecule type" value="Genomic_DNA"/>
</dbReference>
<keyword evidence="2" id="KW-1185">Reference proteome</keyword>
<reference evidence="2" key="1">
    <citation type="journal article" date="2016" name="Nat. Biotechnol.">
        <title>Sequencing wild and cultivated cassava and related species reveals extensive interspecific hybridization and genetic diversity.</title>
        <authorList>
            <person name="Bredeson J.V."/>
            <person name="Lyons J.B."/>
            <person name="Prochnik S.E."/>
            <person name="Wu G.A."/>
            <person name="Ha C.M."/>
            <person name="Edsinger-Gonzales E."/>
            <person name="Grimwood J."/>
            <person name="Schmutz J."/>
            <person name="Rabbi I.Y."/>
            <person name="Egesi C."/>
            <person name="Nauluvula P."/>
            <person name="Lebot V."/>
            <person name="Ndunguru J."/>
            <person name="Mkamilo G."/>
            <person name="Bart R.S."/>
            <person name="Setter T.L."/>
            <person name="Gleadow R.M."/>
            <person name="Kulakow P."/>
            <person name="Ferguson M.E."/>
            <person name="Rounsley S."/>
            <person name="Rokhsar D.S."/>
        </authorList>
    </citation>
    <scope>NUCLEOTIDE SEQUENCE [LARGE SCALE GENOMIC DNA]</scope>
    <source>
        <strain evidence="2">cv. AM560-2</strain>
    </source>
</reference>
<gene>
    <name evidence="1" type="ORF">MANES_07G133302v8</name>
</gene>
<sequence length="425" mass="47026">MACLGYLRRLAVFIKLLVLLVARANGADIFVEWSVSLDTIETISVDPDGVSKTNCPIQPGTNWTCVFQTKDQIGSFFYFPSINFHKAAGGFGPFGPIRVNNRNVVAIPFPKPEADIREMMNKLAETYETSADTILMNGKGPYGHQLTKAYDSFTATKDNRKLIQNHRMVLVETEGSYTDQITMDSLDVHVGQSYSVLVTMDQSESDYYIVATPLLLNTTASSNLVGVGVLHYNSLEQANGPLPVGPDPFDLVWWNMTAGAVRPNPQGTFNVTNVNISQTFILEGSAVNNVSYYTVNTPLKLADNFVNGSNVYQPTDWFPVDYVNVMAIYGVSVVNGNHKGWLELVFVNSLDVMDSWHLDGFGFYDVGFGYGSWRPDARNTCNLFDPVVRSTVQVYPGGWTTIQVHDNDLNPAKERPPPDNLLLCG</sequence>